<keyword evidence="2" id="KW-0226">DNA condensation</keyword>
<dbReference type="Proteomes" id="UP000824246">
    <property type="component" value="Unassembled WGS sequence"/>
</dbReference>
<dbReference type="InterPro" id="IPR010992">
    <property type="entry name" value="IHF-like_DNA-bd_dom_sf"/>
</dbReference>
<gene>
    <name evidence="5" type="ORF">H9982_02685</name>
</gene>
<dbReference type="GO" id="GO:0005829">
    <property type="term" value="C:cytosol"/>
    <property type="evidence" value="ECO:0007669"/>
    <property type="project" value="TreeGrafter"/>
</dbReference>
<protein>
    <submittedName>
        <fullName evidence="5">HU family DNA-binding protein</fullName>
    </submittedName>
</protein>
<organism evidence="5 6">
    <name type="scientific">Candidatus Barnesiella excrementipullorum</name>
    <dbReference type="NCBI Taxonomy" id="2838479"/>
    <lineage>
        <taxon>Bacteria</taxon>
        <taxon>Pseudomonadati</taxon>
        <taxon>Bacteroidota</taxon>
        <taxon>Bacteroidia</taxon>
        <taxon>Bacteroidales</taxon>
        <taxon>Barnesiellaceae</taxon>
        <taxon>Barnesiella</taxon>
    </lineage>
</organism>
<keyword evidence="3 5" id="KW-0238">DNA-binding</keyword>
<dbReference type="PANTHER" id="PTHR33175">
    <property type="entry name" value="DNA-BINDING PROTEIN HU"/>
    <property type="match status" value="1"/>
</dbReference>
<dbReference type="Gene3D" id="4.10.520.10">
    <property type="entry name" value="IHF-like DNA-binding proteins"/>
    <property type="match status" value="1"/>
</dbReference>
<dbReference type="InterPro" id="IPR000119">
    <property type="entry name" value="Hist_DNA-bd"/>
</dbReference>
<proteinExistence type="inferred from homology"/>
<dbReference type="GO" id="GO:0030261">
    <property type="term" value="P:chromosome condensation"/>
    <property type="evidence" value="ECO:0007669"/>
    <property type="project" value="UniProtKB-KW"/>
</dbReference>
<dbReference type="AlphaFoldDB" id="A0A9D1VRM6"/>
<dbReference type="PRINTS" id="PR01727">
    <property type="entry name" value="DNABINDINGHU"/>
</dbReference>
<name>A0A9D1VRM6_9BACT</name>
<reference evidence="5" key="2">
    <citation type="submission" date="2021-04" db="EMBL/GenBank/DDBJ databases">
        <authorList>
            <person name="Gilroy R."/>
        </authorList>
    </citation>
    <scope>NUCLEOTIDE SEQUENCE</scope>
    <source>
        <strain evidence="5">ChiHjej12B11-16260</strain>
    </source>
</reference>
<evidence type="ECO:0000256" key="3">
    <source>
        <dbReference type="ARBA" id="ARBA00023125"/>
    </source>
</evidence>
<dbReference type="CDD" id="cd13832">
    <property type="entry name" value="IHF"/>
    <property type="match status" value="1"/>
</dbReference>
<dbReference type="SMART" id="SM00411">
    <property type="entry name" value="BHL"/>
    <property type="match status" value="1"/>
</dbReference>
<sequence>MEYKDFVELLRQRTGKEKGETEAMIESFCRVVTERCAQMDSVTIQGLGTFEARKKMERISVNPTTGQRMLIPPKIVMVFKPNTYIKNSLKGREKR</sequence>
<accession>A0A9D1VRM6</accession>
<evidence type="ECO:0000313" key="6">
    <source>
        <dbReference type="Proteomes" id="UP000824246"/>
    </source>
</evidence>
<reference evidence="5" key="1">
    <citation type="journal article" date="2021" name="PeerJ">
        <title>Extensive microbial diversity within the chicken gut microbiome revealed by metagenomics and culture.</title>
        <authorList>
            <person name="Gilroy R."/>
            <person name="Ravi A."/>
            <person name="Getino M."/>
            <person name="Pursley I."/>
            <person name="Horton D.L."/>
            <person name="Alikhan N.F."/>
            <person name="Baker D."/>
            <person name="Gharbi K."/>
            <person name="Hall N."/>
            <person name="Watson M."/>
            <person name="Adriaenssens E.M."/>
            <person name="Foster-Nyarko E."/>
            <person name="Jarju S."/>
            <person name="Secka A."/>
            <person name="Antonio M."/>
            <person name="Oren A."/>
            <person name="Chaudhuri R.R."/>
            <person name="La Ragione R."/>
            <person name="Hildebrand F."/>
            <person name="Pallen M.J."/>
        </authorList>
    </citation>
    <scope>NUCLEOTIDE SEQUENCE</scope>
    <source>
        <strain evidence="5">ChiHjej12B11-16260</strain>
    </source>
</reference>
<dbReference type="GO" id="GO:0003677">
    <property type="term" value="F:DNA binding"/>
    <property type="evidence" value="ECO:0007669"/>
    <property type="project" value="UniProtKB-KW"/>
</dbReference>
<evidence type="ECO:0000256" key="2">
    <source>
        <dbReference type="ARBA" id="ARBA00023067"/>
    </source>
</evidence>
<dbReference type="PANTHER" id="PTHR33175:SF3">
    <property type="entry name" value="DNA-BINDING PROTEIN HU-BETA"/>
    <property type="match status" value="1"/>
</dbReference>
<evidence type="ECO:0000256" key="4">
    <source>
        <dbReference type="RuleBase" id="RU003939"/>
    </source>
</evidence>
<dbReference type="EMBL" id="DXFB01000072">
    <property type="protein sequence ID" value="HIX45107.1"/>
    <property type="molecule type" value="Genomic_DNA"/>
</dbReference>
<evidence type="ECO:0000256" key="1">
    <source>
        <dbReference type="ARBA" id="ARBA00010529"/>
    </source>
</evidence>
<evidence type="ECO:0000313" key="5">
    <source>
        <dbReference type="EMBL" id="HIX45107.1"/>
    </source>
</evidence>
<dbReference type="SUPFAM" id="SSF47729">
    <property type="entry name" value="IHF-like DNA-binding proteins"/>
    <property type="match status" value="1"/>
</dbReference>
<comment type="caution">
    <text evidence="5">The sequence shown here is derived from an EMBL/GenBank/DDBJ whole genome shotgun (WGS) entry which is preliminary data.</text>
</comment>
<comment type="similarity">
    <text evidence="1 4">Belongs to the bacterial histone-like protein family.</text>
</comment>
<dbReference type="GO" id="GO:0030527">
    <property type="term" value="F:structural constituent of chromatin"/>
    <property type="evidence" value="ECO:0007669"/>
    <property type="project" value="InterPro"/>
</dbReference>
<dbReference type="Pfam" id="PF00216">
    <property type="entry name" value="Bac_DNA_binding"/>
    <property type="match status" value="1"/>
</dbReference>